<evidence type="ECO:0000313" key="5">
    <source>
        <dbReference type="Proteomes" id="UP000568877"/>
    </source>
</evidence>
<evidence type="ECO:0000259" key="3">
    <source>
        <dbReference type="Pfam" id="PF03453"/>
    </source>
</evidence>
<feature type="compositionally biased region" description="Basic and acidic residues" evidence="2">
    <location>
        <begin position="73"/>
        <end position="86"/>
    </location>
</feature>
<comment type="similarity">
    <text evidence="1">Belongs to the MoeA family.</text>
</comment>
<gene>
    <name evidence="4" type="ORF">HKBW3S42_01130</name>
</gene>
<comment type="cofactor">
    <cofactor evidence="1">
        <name>Mg(2+)</name>
        <dbReference type="ChEBI" id="CHEBI:18420"/>
    </cofactor>
</comment>
<dbReference type="GO" id="GO:0006777">
    <property type="term" value="P:Mo-molybdopterin cofactor biosynthetic process"/>
    <property type="evidence" value="ECO:0007669"/>
    <property type="project" value="UniProtKB-UniRule"/>
</dbReference>
<evidence type="ECO:0000256" key="2">
    <source>
        <dbReference type="SAM" id="MobiDB-lite"/>
    </source>
</evidence>
<dbReference type="PANTHER" id="PTHR10192:SF5">
    <property type="entry name" value="GEPHYRIN"/>
    <property type="match status" value="1"/>
</dbReference>
<keyword evidence="1" id="KW-0501">Molybdenum cofactor biosynthesis</keyword>
<dbReference type="AlphaFoldDB" id="A0A6V8PKM8"/>
<dbReference type="Gene3D" id="3.90.105.10">
    <property type="entry name" value="Molybdopterin biosynthesis moea protein, domain 2"/>
    <property type="match status" value="1"/>
</dbReference>
<dbReference type="Gene3D" id="2.170.190.11">
    <property type="entry name" value="Molybdopterin biosynthesis moea protein, domain 3"/>
    <property type="match status" value="1"/>
</dbReference>
<evidence type="ECO:0000313" key="4">
    <source>
        <dbReference type="EMBL" id="GFP32823.1"/>
    </source>
</evidence>
<evidence type="ECO:0000256" key="1">
    <source>
        <dbReference type="RuleBase" id="RU365090"/>
    </source>
</evidence>
<dbReference type="GO" id="GO:0005829">
    <property type="term" value="C:cytosol"/>
    <property type="evidence" value="ECO:0007669"/>
    <property type="project" value="TreeGrafter"/>
</dbReference>
<feature type="domain" description="MoeA N-terminal and linker" evidence="3">
    <location>
        <begin position="3"/>
        <end position="79"/>
    </location>
</feature>
<dbReference type="InterPro" id="IPR005110">
    <property type="entry name" value="MoeA_linker/N"/>
</dbReference>
<keyword evidence="1" id="KW-0460">Magnesium</keyword>
<dbReference type="InterPro" id="IPR038987">
    <property type="entry name" value="MoeA-like"/>
</dbReference>
<protein>
    <recommendedName>
        <fullName evidence="1">Molybdopterin molybdenumtransferase</fullName>
        <ecNumber evidence="1">2.10.1.1</ecNumber>
    </recommendedName>
</protein>
<reference evidence="4 5" key="1">
    <citation type="journal article" date="2020" name="Front. Microbiol.">
        <title>Single-cell genomics of novel Actinobacteria with the Wood-Ljungdahl pathway discovered in a serpentinizing system.</title>
        <authorList>
            <person name="Merino N."/>
            <person name="Kawai M."/>
            <person name="Boyd E.S."/>
            <person name="Colman D.R."/>
            <person name="McGlynn S.E."/>
            <person name="Nealson K.H."/>
            <person name="Kurokawa K."/>
            <person name="Hongoh Y."/>
        </authorList>
    </citation>
    <scope>NUCLEOTIDE SEQUENCE [LARGE SCALE GENOMIC DNA]</scope>
    <source>
        <strain evidence="4 5">S42</strain>
    </source>
</reference>
<dbReference type="InterPro" id="IPR036135">
    <property type="entry name" value="MoeA_linker/N_sf"/>
</dbReference>
<keyword evidence="1" id="KW-0500">Molybdenum</keyword>
<comment type="function">
    <text evidence="1">Catalyzes the insertion of molybdate into adenylated molybdopterin with the concomitant release of AMP.</text>
</comment>
<organism evidence="4 5">
    <name type="scientific">Candidatus Hakubella thermalkaliphila</name>
    <dbReference type="NCBI Taxonomy" id="2754717"/>
    <lineage>
        <taxon>Bacteria</taxon>
        <taxon>Bacillati</taxon>
        <taxon>Actinomycetota</taxon>
        <taxon>Actinomycetota incertae sedis</taxon>
        <taxon>Candidatus Hakubellales</taxon>
        <taxon>Candidatus Hakubellaceae</taxon>
        <taxon>Candidatus Hakubella</taxon>
    </lineage>
</organism>
<feature type="region of interest" description="Disordered" evidence="2">
    <location>
        <begin position="52"/>
        <end position="86"/>
    </location>
</feature>
<dbReference type="Pfam" id="PF03453">
    <property type="entry name" value="MoeA_N"/>
    <property type="match status" value="1"/>
</dbReference>
<accession>A0A6V8PKM8</accession>
<keyword evidence="1" id="KW-0479">Metal-binding</keyword>
<name>A0A6V8PKM8_9ACTN</name>
<keyword evidence="1 4" id="KW-0808">Transferase</keyword>
<dbReference type="Proteomes" id="UP000568877">
    <property type="component" value="Unassembled WGS sequence"/>
</dbReference>
<dbReference type="GO" id="GO:0046872">
    <property type="term" value="F:metal ion binding"/>
    <property type="evidence" value="ECO:0007669"/>
    <property type="project" value="UniProtKB-UniRule"/>
</dbReference>
<proteinExistence type="inferred from homology"/>
<comment type="catalytic activity">
    <reaction evidence="1">
        <text>adenylyl-molybdopterin + molybdate = Mo-molybdopterin + AMP + H(+)</text>
        <dbReference type="Rhea" id="RHEA:35047"/>
        <dbReference type="ChEBI" id="CHEBI:15378"/>
        <dbReference type="ChEBI" id="CHEBI:36264"/>
        <dbReference type="ChEBI" id="CHEBI:62727"/>
        <dbReference type="ChEBI" id="CHEBI:71302"/>
        <dbReference type="ChEBI" id="CHEBI:456215"/>
    </reaction>
</comment>
<dbReference type="EMBL" id="BLSA01000163">
    <property type="protein sequence ID" value="GFP32823.1"/>
    <property type="molecule type" value="Genomic_DNA"/>
</dbReference>
<dbReference type="GO" id="GO:0061599">
    <property type="term" value="F:molybdopterin molybdotransferase activity"/>
    <property type="evidence" value="ECO:0007669"/>
    <property type="project" value="UniProtKB-UniRule"/>
</dbReference>
<dbReference type="PANTHER" id="PTHR10192">
    <property type="entry name" value="MOLYBDOPTERIN BIOSYNTHESIS PROTEIN"/>
    <property type="match status" value="1"/>
</dbReference>
<comment type="pathway">
    <text evidence="1">Cofactor biosynthesis; molybdopterin biosynthesis.</text>
</comment>
<sequence length="86" mass="9453">MLSPERALQIVLDQAYLLEPVELRLLDSRGMTLAEEIVSDMDIPPFDNSAMDGFAIRSPDTSGASIHNPVRLKGLEEDRPAGHPPQ</sequence>
<comment type="caution">
    <text evidence="4">The sequence shown here is derived from an EMBL/GenBank/DDBJ whole genome shotgun (WGS) entry which is preliminary data.</text>
</comment>
<feature type="non-terminal residue" evidence="4">
    <location>
        <position position="86"/>
    </location>
</feature>
<dbReference type="EC" id="2.10.1.1" evidence="1"/>
<dbReference type="SUPFAM" id="SSF63882">
    <property type="entry name" value="MoeA N-terminal region -like"/>
    <property type="match status" value="1"/>
</dbReference>